<evidence type="ECO:0000256" key="11">
    <source>
        <dbReference type="SAM" id="MobiDB-lite"/>
    </source>
</evidence>
<comment type="similarity">
    <text evidence="2 10">Belongs to the glycosyl hydrolase 5 (cellulase A) family.</text>
</comment>
<evidence type="ECO:0000256" key="10">
    <source>
        <dbReference type="RuleBase" id="RU361153"/>
    </source>
</evidence>
<dbReference type="PANTHER" id="PTHR34142">
    <property type="entry name" value="ENDO-BETA-1,4-GLUCANASE A"/>
    <property type="match status" value="1"/>
</dbReference>
<gene>
    <name evidence="13" type="ORF">PCASD_26204</name>
</gene>
<dbReference type="FunFam" id="3.20.20.80:FF:000124">
    <property type="entry name" value="Exported cellulase"/>
    <property type="match status" value="1"/>
</dbReference>
<evidence type="ECO:0000256" key="7">
    <source>
        <dbReference type="ARBA" id="ARBA00023277"/>
    </source>
</evidence>
<evidence type="ECO:0000313" key="14">
    <source>
        <dbReference type="Proteomes" id="UP000235392"/>
    </source>
</evidence>
<name>A0A2N5RWV6_9BASI</name>
<dbReference type="InterPro" id="IPR018087">
    <property type="entry name" value="Glyco_hydro_5_CS"/>
</dbReference>
<keyword evidence="4" id="KW-0732">Signal</keyword>
<evidence type="ECO:0000259" key="12">
    <source>
        <dbReference type="Pfam" id="PF00150"/>
    </source>
</evidence>
<dbReference type="InterPro" id="IPR017853">
    <property type="entry name" value="GH"/>
</dbReference>
<comment type="catalytic activity">
    <reaction evidence="1">
        <text>Endohydrolysis of (1-&gt;4)-beta-D-glucosidic linkages in cellulose, lichenin and cereal beta-D-glucans.</text>
        <dbReference type="EC" id="3.2.1.4"/>
    </reaction>
</comment>
<evidence type="ECO:0000256" key="8">
    <source>
        <dbReference type="ARBA" id="ARBA00023295"/>
    </source>
</evidence>
<dbReference type="EC" id="3.2.1.4" evidence="3"/>
<accession>A0A2N5RWV6</accession>
<dbReference type="GO" id="GO:0030245">
    <property type="term" value="P:cellulose catabolic process"/>
    <property type="evidence" value="ECO:0007669"/>
    <property type="project" value="UniProtKB-KW"/>
</dbReference>
<organism evidence="13 14">
    <name type="scientific">Puccinia coronata f. sp. avenae</name>
    <dbReference type="NCBI Taxonomy" id="200324"/>
    <lineage>
        <taxon>Eukaryota</taxon>
        <taxon>Fungi</taxon>
        <taxon>Dikarya</taxon>
        <taxon>Basidiomycota</taxon>
        <taxon>Pucciniomycotina</taxon>
        <taxon>Pucciniomycetes</taxon>
        <taxon>Pucciniales</taxon>
        <taxon>Pucciniaceae</taxon>
        <taxon>Puccinia</taxon>
    </lineage>
</organism>
<dbReference type="SUPFAM" id="SSF51445">
    <property type="entry name" value="(Trans)glycosidases"/>
    <property type="match status" value="1"/>
</dbReference>
<keyword evidence="8 10" id="KW-0326">Glycosidase</keyword>
<evidence type="ECO:0000256" key="3">
    <source>
        <dbReference type="ARBA" id="ARBA00012601"/>
    </source>
</evidence>
<evidence type="ECO:0000256" key="9">
    <source>
        <dbReference type="ARBA" id="ARBA00023326"/>
    </source>
</evidence>
<evidence type="ECO:0000313" key="13">
    <source>
        <dbReference type="EMBL" id="PLW05454.1"/>
    </source>
</evidence>
<dbReference type="PROSITE" id="PS00659">
    <property type="entry name" value="GLYCOSYL_HYDROL_F5"/>
    <property type="match status" value="1"/>
</dbReference>
<evidence type="ECO:0000256" key="1">
    <source>
        <dbReference type="ARBA" id="ARBA00000966"/>
    </source>
</evidence>
<comment type="caution">
    <text evidence="13">The sequence shown here is derived from an EMBL/GenBank/DDBJ whole genome shotgun (WGS) entry which is preliminary data.</text>
</comment>
<reference evidence="13 14" key="1">
    <citation type="submission" date="2017-11" db="EMBL/GenBank/DDBJ databases">
        <title>De novo assembly and phasing of dikaryotic genomes from two isolates of Puccinia coronata f. sp. avenae, the causal agent of oat crown rust.</title>
        <authorList>
            <person name="Miller M.E."/>
            <person name="Zhang Y."/>
            <person name="Omidvar V."/>
            <person name="Sperschneider J."/>
            <person name="Schwessinger B."/>
            <person name="Raley C."/>
            <person name="Palmer J.M."/>
            <person name="Garnica D."/>
            <person name="Upadhyaya N."/>
            <person name="Rathjen J."/>
            <person name="Taylor J.M."/>
            <person name="Park R.F."/>
            <person name="Dodds P.N."/>
            <person name="Hirsch C.D."/>
            <person name="Kianian S.F."/>
            <person name="Figueroa M."/>
        </authorList>
    </citation>
    <scope>NUCLEOTIDE SEQUENCE [LARGE SCALE GENOMIC DNA]</scope>
    <source>
        <strain evidence="13">12SD80</strain>
    </source>
</reference>
<keyword evidence="5 10" id="KW-0378">Hydrolase</keyword>
<dbReference type="InterPro" id="IPR001547">
    <property type="entry name" value="Glyco_hydro_5"/>
</dbReference>
<dbReference type="AlphaFoldDB" id="A0A2N5RWV6"/>
<dbReference type="Pfam" id="PF00150">
    <property type="entry name" value="Cellulase"/>
    <property type="match status" value="1"/>
</dbReference>
<evidence type="ECO:0000256" key="2">
    <source>
        <dbReference type="ARBA" id="ARBA00005641"/>
    </source>
</evidence>
<dbReference type="Gene3D" id="3.20.20.80">
    <property type="entry name" value="Glycosidases"/>
    <property type="match status" value="1"/>
</dbReference>
<keyword evidence="9" id="KW-0624">Polysaccharide degradation</keyword>
<keyword evidence="7" id="KW-0119">Carbohydrate metabolism</keyword>
<evidence type="ECO:0000256" key="4">
    <source>
        <dbReference type="ARBA" id="ARBA00022729"/>
    </source>
</evidence>
<evidence type="ECO:0000256" key="6">
    <source>
        <dbReference type="ARBA" id="ARBA00023001"/>
    </source>
</evidence>
<sequence>MVTPVSRINLAGFDFGAQNDGTYTASNGNPAYPPPESQIDHFLSQNVNFFRIPVAWEYLQSEVNGALNEKNLATYKKYIDQITEKKAYVAIDLHAYARFKGQIVGESPTMPATALANFWSQMGAVFKNNTYVMLGLVNEPHDLDIHKWAKTVNTTVEKLRKKDINNVLLIPGTEYTAMKAFPEWYPAMKDVKNPDGSLDGLVFEVHRYLDSDNSGKDTKCVASHADEVQKLVEILKDDGRQVLLGEIGGGNTESCVKFLPELAEAVKNAYPTFAGLAMWAAGSFDASYELVTTVKNATSPTGWTDQPNWLSIKPFIPAKGSDKGTESQKKEGGKKHNTKTRALLQPLKSLEQSPSCTVEWWNSFGGFLRGSAYPLQVQT</sequence>
<dbReference type="PANTHER" id="PTHR34142:SF1">
    <property type="entry name" value="GLYCOSIDE HYDROLASE FAMILY 5 DOMAIN-CONTAINING PROTEIN"/>
    <property type="match status" value="1"/>
</dbReference>
<feature type="compositionally biased region" description="Basic and acidic residues" evidence="11">
    <location>
        <begin position="320"/>
        <end position="331"/>
    </location>
</feature>
<feature type="region of interest" description="Disordered" evidence="11">
    <location>
        <begin position="318"/>
        <end position="343"/>
    </location>
</feature>
<feature type="domain" description="Glycoside hydrolase family 5" evidence="12">
    <location>
        <begin position="27"/>
        <end position="279"/>
    </location>
</feature>
<proteinExistence type="inferred from homology"/>
<protein>
    <recommendedName>
        <fullName evidence="3">cellulase</fullName>
        <ecNumber evidence="3">3.2.1.4</ecNumber>
    </recommendedName>
</protein>
<keyword evidence="6" id="KW-0136">Cellulose degradation</keyword>
<dbReference type="EMBL" id="PGCI01001339">
    <property type="protein sequence ID" value="PLW05454.1"/>
    <property type="molecule type" value="Genomic_DNA"/>
</dbReference>
<evidence type="ECO:0000256" key="5">
    <source>
        <dbReference type="ARBA" id="ARBA00022801"/>
    </source>
</evidence>
<dbReference type="GO" id="GO:0008810">
    <property type="term" value="F:cellulase activity"/>
    <property type="evidence" value="ECO:0007669"/>
    <property type="project" value="UniProtKB-EC"/>
</dbReference>
<dbReference type="Proteomes" id="UP000235392">
    <property type="component" value="Unassembled WGS sequence"/>
</dbReference>